<dbReference type="EMBL" id="UINC01040633">
    <property type="protein sequence ID" value="SVB40775.1"/>
    <property type="molecule type" value="Genomic_DNA"/>
</dbReference>
<name>A0A382DRC8_9ZZZZ</name>
<proteinExistence type="predicted"/>
<reference evidence="1" key="1">
    <citation type="submission" date="2018-05" db="EMBL/GenBank/DDBJ databases">
        <authorList>
            <person name="Lanie J.A."/>
            <person name="Ng W.-L."/>
            <person name="Kazmierczak K.M."/>
            <person name="Andrzejewski T.M."/>
            <person name="Davidsen T.M."/>
            <person name="Wayne K.J."/>
            <person name="Tettelin H."/>
            <person name="Glass J.I."/>
            <person name="Rusch D."/>
            <person name="Podicherti R."/>
            <person name="Tsui H.-C.T."/>
            <person name="Winkler M.E."/>
        </authorList>
    </citation>
    <scope>NUCLEOTIDE SEQUENCE</scope>
</reference>
<gene>
    <name evidence="1" type="ORF">METZ01_LOCUS193629</name>
</gene>
<protein>
    <submittedName>
        <fullName evidence="1">Uncharacterized protein</fullName>
    </submittedName>
</protein>
<accession>A0A382DRC8</accession>
<sequence length="58" mass="6833">MTMYSIQEQDLMYLSMKTIIGHRTSILTENRRLSKKNKAPNLGFDNFQNIRKNNISDL</sequence>
<evidence type="ECO:0000313" key="1">
    <source>
        <dbReference type="EMBL" id="SVB40775.1"/>
    </source>
</evidence>
<organism evidence="1">
    <name type="scientific">marine metagenome</name>
    <dbReference type="NCBI Taxonomy" id="408172"/>
    <lineage>
        <taxon>unclassified sequences</taxon>
        <taxon>metagenomes</taxon>
        <taxon>ecological metagenomes</taxon>
    </lineage>
</organism>
<dbReference type="AlphaFoldDB" id="A0A382DRC8"/>